<dbReference type="InterPro" id="IPR001753">
    <property type="entry name" value="Enoyl-CoA_hydra/iso"/>
</dbReference>
<dbReference type="Pfam" id="PF00378">
    <property type="entry name" value="ECH_1"/>
    <property type="match status" value="1"/>
</dbReference>
<reference evidence="2" key="1">
    <citation type="submission" date="2015-07" db="EMBL/GenBank/DDBJ databases">
        <authorList>
            <person name="Rodrigo-Torres Lidia"/>
            <person name="Arahal R.David."/>
        </authorList>
    </citation>
    <scope>NUCLEOTIDE SEQUENCE [LARGE SCALE GENOMIC DNA]</scope>
    <source>
        <strain evidence="2">CECT 5096</strain>
    </source>
</reference>
<dbReference type="OrthoDB" id="9777711at2"/>
<evidence type="ECO:0000313" key="1">
    <source>
        <dbReference type="EMBL" id="CTQ71127.1"/>
    </source>
</evidence>
<keyword evidence="2" id="KW-1185">Reference proteome</keyword>
<dbReference type="InterPro" id="IPR029045">
    <property type="entry name" value="ClpP/crotonase-like_dom_sf"/>
</dbReference>
<dbReference type="AlphaFoldDB" id="A0A0M6Z5A8"/>
<protein>
    <submittedName>
        <fullName evidence="1">4-chlorobenzoyl coenzyme A dehalogenase-2</fullName>
        <ecNumber evidence="1">3.8.1.7</ecNumber>
    </submittedName>
</protein>
<evidence type="ECO:0000313" key="2">
    <source>
        <dbReference type="Proteomes" id="UP000049983"/>
    </source>
</evidence>
<name>A0A0M6Z5A8_9HYPH</name>
<dbReference type="Gene3D" id="3.90.226.10">
    <property type="entry name" value="2-enoyl-CoA Hydratase, Chain A, domain 1"/>
    <property type="match status" value="1"/>
</dbReference>
<proteinExistence type="predicted"/>
<organism evidence="1 2">
    <name type="scientific">Roseibium album</name>
    <dbReference type="NCBI Taxonomy" id="311410"/>
    <lineage>
        <taxon>Bacteria</taxon>
        <taxon>Pseudomonadati</taxon>
        <taxon>Pseudomonadota</taxon>
        <taxon>Alphaproteobacteria</taxon>
        <taxon>Hyphomicrobiales</taxon>
        <taxon>Stappiaceae</taxon>
        <taxon>Roseibium</taxon>
    </lineage>
</organism>
<accession>A0A0M6Z5A8</accession>
<keyword evidence="1" id="KW-0378">Hydrolase</keyword>
<dbReference type="EC" id="3.8.1.7" evidence="1"/>
<dbReference type="Proteomes" id="UP000049983">
    <property type="component" value="Unassembled WGS sequence"/>
</dbReference>
<dbReference type="EMBL" id="CXWC01000010">
    <property type="protein sequence ID" value="CTQ71127.1"/>
    <property type="molecule type" value="Genomic_DNA"/>
</dbReference>
<dbReference type="PANTHER" id="PTHR43459:SF1">
    <property type="entry name" value="EG:BACN32G11.4 PROTEIN"/>
    <property type="match status" value="1"/>
</dbReference>
<dbReference type="GeneID" id="97670160"/>
<sequence length="261" mass="28143">MNDRPRLVETEERAGALWVWLNRPERHNALVPDLLFDLQDAIAEAASCAPVPLVISGRGASFSTGGDIAAFLRHSGSKQELLDYSEFLVGALHSVILDLLSFPAPVLAAVNGPVTGGSTGLLLAADMNAMSETAFLQPYYSEVGFGPDGGWTALLPNLVGASKALEIQYLNKRVFANEALALGLTSCVCPSSQLDQAIKGWVGAIGRGYLQTHQATRRHIWNVSRLDEVRDRLDQEKASFLDLIARPETIAGMEKFAGKRG</sequence>
<dbReference type="CDD" id="cd06558">
    <property type="entry name" value="crotonase-like"/>
    <property type="match status" value="1"/>
</dbReference>
<dbReference type="STRING" id="311410.LA5095_01537"/>
<gene>
    <name evidence="1" type="primary">fcbB2</name>
    <name evidence="1" type="ORF">LA5096_02791</name>
</gene>
<dbReference type="PANTHER" id="PTHR43459">
    <property type="entry name" value="ENOYL-COA HYDRATASE"/>
    <property type="match status" value="1"/>
</dbReference>
<dbReference type="RefSeq" id="WP_055113611.1">
    <property type="nucleotide sequence ID" value="NZ_CXWA01000001.1"/>
</dbReference>
<dbReference type="GO" id="GO:0018787">
    <property type="term" value="F:4-chlorobenzoyl-CoA dehalogenase activity"/>
    <property type="evidence" value="ECO:0007669"/>
    <property type="project" value="UniProtKB-EC"/>
</dbReference>
<dbReference type="SUPFAM" id="SSF52096">
    <property type="entry name" value="ClpP/crotonase"/>
    <property type="match status" value="1"/>
</dbReference>